<protein>
    <submittedName>
        <fullName evidence="5">OmpH family outer membrane protein</fullName>
    </submittedName>
</protein>
<dbReference type="EMBL" id="QZKI01000014">
    <property type="protein sequence ID" value="RJP74527.1"/>
    <property type="molecule type" value="Genomic_DNA"/>
</dbReference>
<keyword evidence="2 4" id="KW-0732">Signal</keyword>
<evidence type="ECO:0000256" key="1">
    <source>
        <dbReference type="ARBA" id="ARBA00009091"/>
    </source>
</evidence>
<dbReference type="GO" id="GO:0051082">
    <property type="term" value="F:unfolded protein binding"/>
    <property type="evidence" value="ECO:0007669"/>
    <property type="project" value="InterPro"/>
</dbReference>
<dbReference type="SMART" id="SM00935">
    <property type="entry name" value="OmpH"/>
    <property type="match status" value="1"/>
</dbReference>
<feature type="chain" id="PRO_5019449661" evidence="4">
    <location>
        <begin position="31"/>
        <end position="183"/>
    </location>
</feature>
<feature type="coiled-coil region" evidence="3">
    <location>
        <begin position="64"/>
        <end position="119"/>
    </location>
</feature>
<gene>
    <name evidence="5" type="ORF">C4532_02325</name>
</gene>
<dbReference type="GO" id="GO:0005829">
    <property type="term" value="C:cytosol"/>
    <property type="evidence" value="ECO:0007669"/>
    <property type="project" value="TreeGrafter"/>
</dbReference>
<proteinExistence type="inferred from homology"/>
<sequence length="183" mass="21168">MHYFGPYRYAVRACITGCALWFLLGGSALAQEEQSPTLTLGVVDMRRAFKHYLRAEQVRTDLERASVSEEQRRMKREVAVLERESGQQGFWFRRRRQTNEELEAKRTELQKVMQRDAERVRGLEGKAVENLMADVRNAIESVGREEELAIIFDSALPQILYVNSDVGMAKDVTDRTIERLNSR</sequence>
<organism evidence="5 6">
    <name type="scientific">Candidatus Abyssobacteria bacterium SURF_17</name>
    <dbReference type="NCBI Taxonomy" id="2093361"/>
    <lineage>
        <taxon>Bacteria</taxon>
        <taxon>Pseudomonadati</taxon>
        <taxon>Candidatus Hydrogenedentota</taxon>
        <taxon>Candidatus Abyssobacteria</taxon>
    </lineage>
</organism>
<dbReference type="InterPro" id="IPR024930">
    <property type="entry name" value="Skp_dom_sf"/>
</dbReference>
<keyword evidence="3" id="KW-0175">Coiled coil</keyword>
<feature type="signal peptide" evidence="4">
    <location>
        <begin position="1"/>
        <end position="30"/>
    </location>
</feature>
<comment type="similarity">
    <text evidence="1">Belongs to the Skp family.</text>
</comment>
<evidence type="ECO:0000313" key="5">
    <source>
        <dbReference type="EMBL" id="RJP74527.1"/>
    </source>
</evidence>
<dbReference type="GO" id="GO:0050821">
    <property type="term" value="P:protein stabilization"/>
    <property type="evidence" value="ECO:0007669"/>
    <property type="project" value="TreeGrafter"/>
</dbReference>
<dbReference type="PANTHER" id="PTHR35089">
    <property type="entry name" value="CHAPERONE PROTEIN SKP"/>
    <property type="match status" value="1"/>
</dbReference>
<evidence type="ECO:0000256" key="3">
    <source>
        <dbReference type="SAM" id="Coils"/>
    </source>
</evidence>
<reference evidence="5 6" key="1">
    <citation type="journal article" date="2017" name="ISME J.">
        <title>Energy and carbon metabolisms in a deep terrestrial subsurface fluid microbial community.</title>
        <authorList>
            <person name="Momper L."/>
            <person name="Jungbluth S.P."/>
            <person name="Lee M.D."/>
            <person name="Amend J.P."/>
        </authorList>
    </citation>
    <scope>NUCLEOTIDE SEQUENCE [LARGE SCALE GENOMIC DNA]</scope>
    <source>
        <strain evidence="5">SURF_17</strain>
    </source>
</reference>
<comment type="caution">
    <text evidence="5">The sequence shown here is derived from an EMBL/GenBank/DDBJ whole genome shotgun (WGS) entry which is preliminary data.</text>
</comment>
<name>A0A419F7Y3_9BACT</name>
<evidence type="ECO:0000256" key="4">
    <source>
        <dbReference type="SAM" id="SignalP"/>
    </source>
</evidence>
<dbReference type="SUPFAM" id="SSF111384">
    <property type="entry name" value="OmpH-like"/>
    <property type="match status" value="1"/>
</dbReference>
<dbReference type="Pfam" id="PF03938">
    <property type="entry name" value="OmpH"/>
    <property type="match status" value="1"/>
</dbReference>
<dbReference type="Proteomes" id="UP000285961">
    <property type="component" value="Unassembled WGS sequence"/>
</dbReference>
<dbReference type="Gene3D" id="3.30.910.20">
    <property type="entry name" value="Skp domain"/>
    <property type="match status" value="1"/>
</dbReference>
<accession>A0A419F7Y3</accession>
<dbReference type="InterPro" id="IPR005632">
    <property type="entry name" value="Chaperone_Skp"/>
</dbReference>
<dbReference type="AlphaFoldDB" id="A0A419F7Y3"/>
<dbReference type="PANTHER" id="PTHR35089:SF1">
    <property type="entry name" value="CHAPERONE PROTEIN SKP"/>
    <property type="match status" value="1"/>
</dbReference>
<evidence type="ECO:0000256" key="2">
    <source>
        <dbReference type="ARBA" id="ARBA00022729"/>
    </source>
</evidence>
<evidence type="ECO:0000313" key="6">
    <source>
        <dbReference type="Proteomes" id="UP000285961"/>
    </source>
</evidence>